<proteinExistence type="predicted"/>
<evidence type="ECO:0000313" key="11">
    <source>
        <dbReference type="EMBL" id="MFC4909261.1"/>
    </source>
</evidence>
<reference evidence="12" key="1">
    <citation type="journal article" date="2019" name="Int. J. Syst. Evol. Microbiol.">
        <title>The Global Catalogue of Microorganisms (GCM) 10K type strain sequencing project: providing services to taxonomists for standard genome sequencing and annotation.</title>
        <authorList>
            <consortium name="The Broad Institute Genomics Platform"/>
            <consortium name="The Broad Institute Genome Sequencing Center for Infectious Disease"/>
            <person name="Wu L."/>
            <person name="Ma J."/>
        </authorList>
    </citation>
    <scope>NUCLEOTIDE SEQUENCE [LARGE SCALE GENOMIC DNA]</scope>
    <source>
        <strain evidence="12">KLKA75</strain>
    </source>
</reference>
<evidence type="ECO:0000256" key="6">
    <source>
        <dbReference type="ARBA" id="ARBA00022777"/>
    </source>
</evidence>
<keyword evidence="6 11" id="KW-0418">Kinase</keyword>
<dbReference type="EC" id="2.7.13.3" evidence="2"/>
<organism evidence="11 12">
    <name type="scientific">Actinomadura gamaensis</name>
    <dbReference type="NCBI Taxonomy" id="1763541"/>
    <lineage>
        <taxon>Bacteria</taxon>
        <taxon>Bacillati</taxon>
        <taxon>Actinomycetota</taxon>
        <taxon>Actinomycetes</taxon>
        <taxon>Streptosporangiales</taxon>
        <taxon>Thermomonosporaceae</taxon>
        <taxon>Actinomadura</taxon>
    </lineage>
</organism>
<evidence type="ECO:0000256" key="3">
    <source>
        <dbReference type="ARBA" id="ARBA00022553"/>
    </source>
</evidence>
<sequence length="392" mass="40948">MRRLVTWKHAPALQGVLLAALAFAGGVLLLVAHGYVRWTAHGWSAPLGLRAVPIAVMCAGMLFRRTAPMAGLAISTAGNVAEVVLGPSIGGAIIYTDAVYAAALYGPRRAERWLLGATGGASVAVAVAVGLLAEAFGPAVVTGAVAGTTWLTPVLTAMIVREHRDRAESERERAAQVARLAEMDRLAAVTAERARMARELHDVVANHLSAVALHSTALLRVPDLDPDGLRRAMEVIRENSVQGLGEMRRMIGLLREDEAEPSAAPRLAELDRLVGQVARPDLTARLEVVGEPYAPPSAVELAAYRIVQESLTNALKHGGPGEAEVRLTYGTSLVGVEVTSPLGGASEVPGAGAGLIGMRERATLLGGGFEAGPSGGRWRVRAELPVDGGGTR</sequence>
<dbReference type="RefSeq" id="WP_378256633.1">
    <property type="nucleotide sequence ID" value="NZ_JBHSIT010000005.1"/>
</dbReference>
<evidence type="ECO:0000256" key="4">
    <source>
        <dbReference type="ARBA" id="ARBA00022679"/>
    </source>
</evidence>
<dbReference type="EMBL" id="JBHSIT010000005">
    <property type="protein sequence ID" value="MFC4909261.1"/>
    <property type="molecule type" value="Genomic_DNA"/>
</dbReference>
<feature type="domain" description="Signal transduction histidine kinase subgroup 3 dimerisation and phosphoacceptor" evidence="10">
    <location>
        <begin position="192"/>
        <end position="258"/>
    </location>
</feature>
<evidence type="ECO:0000256" key="1">
    <source>
        <dbReference type="ARBA" id="ARBA00000085"/>
    </source>
</evidence>
<dbReference type="CDD" id="cd16917">
    <property type="entry name" value="HATPase_UhpB-NarQ-NarX-like"/>
    <property type="match status" value="1"/>
</dbReference>
<keyword evidence="5" id="KW-0547">Nucleotide-binding</keyword>
<keyword evidence="7" id="KW-0067">ATP-binding</keyword>
<dbReference type="InterPro" id="IPR011712">
    <property type="entry name" value="Sig_transdc_His_kin_sub3_dim/P"/>
</dbReference>
<keyword evidence="9" id="KW-0812">Transmembrane</keyword>
<evidence type="ECO:0000313" key="12">
    <source>
        <dbReference type="Proteomes" id="UP001595872"/>
    </source>
</evidence>
<feature type="transmembrane region" description="Helical" evidence="9">
    <location>
        <begin position="113"/>
        <end position="133"/>
    </location>
</feature>
<feature type="transmembrane region" description="Helical" evidence="9">
    <location>
        <begin position="139"/>
        <end position="160"/>
    </location>
</feature>
<dbReference type="SUPFAM" id="SSF55874">
    <property type="entry name" value="ATPase domain of HSP90 chaperone/DNA topoisomerase II/histidine kinase"/>
    <property type="match status" value="1"/>
</dbReference>
<comment type="caution">
    <text evidence="11">The sequence shown here is derived from an EMBL/GenBank/DDBJ whole genome shotgun (WGS) entry which is preliminary data.</text>
</comment>
<evidence type="ECO:0000256" key="9">
    <source>
        <dbReference type="SAM" id="Phobius"/>
    </source>
</evidence>
<dbReference type="InterPro" id="IPR036890">
    <property type="entry name" value="HATPase_C_sf"/>
</dbReference>
<gene>
    <name evidence="11" type="ORF">ACFPCY_18205</name>
</gene>
<keyword evidence="8" id="KW-0902">Two-component regulatory system</keyword>
<comment type="catalytic activity">
    <reaction evidence="1">
        <text>ATP + protein L-histidine = ADP + protein N-phospho-L-histidine.</text>
        <dbReference type="EC" id="2.7.13.3"/>
    </reaction>
</comment>
<dbReference type="GO" id="GO:0016301">
    <property type="term" value="F:kinase activity"/>
    <property type="evidence" value="ECO:0007669"/>
    <property type="project" value="UniProtKB-KW"/>
</dbReference>
<keyword evidence="3" id="KW-0597">Phosphoprotein</keyword>
<dbReference type="InterPro" id="IPR050482">
    <property type="entry name" value="Sensor_HK_TwoCompSys"/>
</dbReference>
<name>A0ABV9U0R2_9ACTN</name>
<dbReference type="Gene3D" id="1.20.5.1930">
    <property type="match status" value="1"/>
</dbReference>
<evidence type="ECO:0000256" key="5">
    <source>
        <dbReference type="ARBA" id="ARBA00022741"/>
    </source>
</evidence>
<evidence type="ECO:0000259" key="10">
    <source>
        <dbReference type="Pfam" id="PF07730"/>
    </source>
</evidence>
<keyword evidence="9" id="KW-0472">Membrane</keyword>
<evidence type="ECO:0000256" key="7">
    <source>
        <dbReference type="ARBA" id="ARBA00022840"/>
    </source>
</evidence>
<dbReference type="Proteomes" id="UP001595872">
    <property type="component" value="Unassembled WGS sequence"/>
</dbReference>
<protein>
    <recommendedName>
        <fullName evidence="2">histidine kinase</fullName>
        <ecNumber evidence="2">2.7.13.3</ecNumber>
    </recommendedName>
</protein>
<accession>A0ABV9U0R2</accession>
<keyword evidence="9" id="KW-1133">Transmembrane helix</keyword>
<dbReference type="PANTHER" id="PTHR24421">
    <property type="entry name" value="NITRATE/NITRITE SENSOR PROTEIN NARX-RELATED"/>
    <property type="match status" value="1"/>
</dbReference>
<dbReference type="PANTHER" id="PTHR24421:SF10">
    <property type="entry name" value="NITRATE_NITRITE SENSOR PROTEIN NARQ"/>
    <property type="match status" value="1"/>
</dbReference>
<keyword evidence="12" id="KW-1185">Reference proteome</keyword>
<evidence type="ECO:0000256" key="2">
    <source>
        <dbReference type="ARBA" id="ARBA00012438"/>
    </source>
</evidence>
<evidence type="ECO:0000256" key="8">
    <source>
        <dbReference type="ARBA" id="ARBA00023012"/>
    </source>
</evidence>
<dbReference type="Gene3D" id="3.30.565.10">
    <property type="entry name" value="Histidine kinase-like ATPase, C-terminal domain"/>
    <property type="match status" value="1"/>
</dbReference>
<feature type="transmembrane region" description="Helical" evidence="9">
    <location>
        <begin position="12"/>
        <end position="36"/>
    </location>
</feature>
<dbReference type="Pfam" id="PF07730">
    <property type="entry name" value="HisKA_3"/>
    <property type="match status" value="1"/>
</dbReference>
<keyword evidence="4" id="KW-0808">Transferase</keyword>